<protein>
    <submittedName>
        <fullName evidence="2">Uncharacterized protein</fullName>
    </submittedName>
</protein>
<reference evidence="2" key="1">
    <citation type="submission" date="2020-07" db="EMBL/GenBank/DDBJ databases">
        <title>Complete genome sequence of Burkholderia gladioli phage Mana.</title>
        <authorList>
            <person name="Godoy B.A."/>
            <person name="Yao G.W."/>
            <person name="Guadalupe Vizoso-Pinto M."/>
            <person name="Gonzalez C."/>
            <person name="Gill J."/>
            <person name="Liu M."/>
        </authorList>
    </citation>
    <scope>NUCLEOTIDE SEQUENCE</scope>
</reference>
<evidence type="ECO:0000256" key="1">
    <source>
        <dbReference type="SAM" id="MobiDB-lite"/>
    </source>
</evidence>
<keyword evidence="3" id="KW-1185">Reference proteome</keyword>
<gene>
    <name evidence="2" type="ORF">CPT_Mana_006</name>
</gene>
<feature type="compositionally biased region" description="Basic residues" evidence="1">
    <location>
        <begin position="82"/>
        <end position="132"/>
    </location>
</feature>
<dbReference type="Proteomes" id="UP000663463">
    <property type="component" value="Segment"/>
</dbReference>
<accession>A0A873WP02</accession>
<sequence>MADTERTPRTRRHGAVAGTVRAKAPSTASTDQPDEPDHVLCLDPAALACAGGSGTRQADQERPVLPGCVARARARHDAPRRVDHRRPSAARAARRDRRGKRRAAQRTRGVARFRCYLSRRRAGRPARRRKRTAAALPARGVLPGEGDAHRAVPRLRHDRRWRTPRRRAGAPGRRAAP</sequence>
<dbReference type="EMBL" id="MT701591">
    <property type="protein sequence ID" value="QPB09401.1"/>
    <property type="molecule type" value="Genomic_DNA"/>
</dbReference>
<evidence type="ECO:0000313" key="2">
    <source>
        <dbReference type="EMBL" id="QPB09401.1"/>
    </source>
</evidence>
<feature type="region of interest" description="Disordered" evidence="1">
    <location>
        <begin position="1"/>
        <end position="38"/>
    </location>
</feature>
<name>A0A873WP02_9CAUD</name>
<organism evidence="2 3">
    <name type="scientific">Burkholderia phage Mana</name>
    <dbReference type="NCBI Taxonomy" id="2767578"/>
    <lineage>
        <taxon>Viruses</taxon>
        <taxon>Duplodnaviria</taxon>
        <taxon>Heunggongvirae</taxon>
        <taxon>Uroviricota</taxon>
        <taxon>Caudoviricetes</taxon>
        <taxon>Peduoviridae</taxon>
        <taxon>Aptresvirus</taxon>
        <taxon>Aptresvirus mana</taxon>
    </lineage>
</organism>
<evidence type="ECO:0000313" key="3">
    <source>
        <dbReference type="Proteomes" id="UP000663463"/>
    </source>
</evidence>
<proteinExistence type="predicted"/>
<feature type="region of interest" description="Disordered" evidence="1">
    <location>
        <begin position="72"/>
        <end position="177"/>
    </location>
</feature>
<feature type="compositionally biased region" description="Basic residues" evidence="1">
    <location>
        <begin position="151"/>
        <end position="168"/>
    </location>
</feature>